<dbReference type="InterPro" id="IPR001734">
    <property type="entry name" value="Na/solute_symporter"/>
</dbReference>
<feature type="transmembrane region" description="Helical" evidence="9">
    <location>
        <begin position="218"/>
        <end position="236"/>
    </location>
</feature>
<dbReference type="Gene3D" id="1.20.1730.10">
    <property type="entry name" value="Sodium/glucose cotransporter"/>
    <property type="match status" value="1"/>
</dbReference>
<feature type="transmembrane region" description="Helical" evidence="9">
    <location>
        <begin position="406"/>
        <end position="439"/>
    </location>
</feature>
<keyword evidence="4 9" id="KW-0812">Transmembrane</keyword>
<feature type="transmembrane region" description="Helical" evidence="9">
    <location>
        <begin position="38"/>
        <end position="57"/>
    </location>
</feature>
<keyword evidence="5 9" id="KW-1133">Transmembrane helix</keyword>
<feature type="transmembrane region" description="Helical" evidence="9">
    <location>
        <begin position="513"/>
        <end position="532"/>
    </location>
</feature>
<sequence>MPSERPQSRTLGRVYSLYAAGLAAIFLVFALLERIGLPPQIITYGFTVTTITAYVLFGWASRTMRVSGFFTAGRRVAAAWNGLALAVSILPVAVLTGLPGSVFFGGVGALLAVLGMTGGLVLMLALVAGPLNASGAVTVPDALALRCGGTLPRLLAVVVVLASGAAALAAQLWALGELLAWGFGLTRETALVTASLLVIACTVFGGLRALTWTQVAQAFVVAAAATLPLLMLWLRARMLRAGAGMGEPLVPALTSGVPPDSAGLVMQMAADPLNAAALVVAIAAGTASLPHLLHRPIAASSAREARRAVAWAVVLGAAFALAGVAYALILSHDVAATLVGRPVARLPDWIFTEGRQGLVKICGMAAVDAVSVAAACSGAVGDAGFLRPENVALAPSVLLLAGPRAAGLPIVVATLGFTGLLAAALAASGGLAFALAAVLAHDLHHRTIDRQAPSARRLIVARLALVAVAGAAALLALRWREDAIALAPAAFALAASGLFPALVLGFWWRRTTAAGVVAGMVAGSGLCLYYVLATRFAAPAFYETWSMLSNASPAAAARYAALKVEWLAATGEAARAAARAVLEGHARGIANWFGLMPFGIALVSLPLGALVMIGVSLADRALRPAAAEVEAPRPGEPGARPFADRAA</sequence>
<dbReference type="PANTHER" id="PTHR48086">
    <property type="entry name" value="SODIUM/PROLINE SYMPORTER-RELATED"/>
    <property type="match status" value="1"/>
</dbReference>
<dbReference type="PROSITE" id="PS50283">
    <property type="entry name" value="NA_SOLUT_SYMP_3"/>
    <property type="match status" value="1"/>
</dbReference>
<evidence type="ECO:0008006" key="12">
    <source>
        <dbReference type="Google" id="ProtNLM"/>
    </source>
</evidence>
<feature type="transmembrane region" description="Helical" evidence="9">
    <location>
        <begin position="273"/>
        <end position="293"/>
    </location>
</feature>
<evidence type="ECO:0000256" key="9">
    <source>
        <dbReference type="SAM" id="Phobius"/>
    </source>
</evidence>
<feature type="transmembrane region" description="Helical" evidence="9">
    <location>
        <begin position="308"/>
        <end position="329"/>
    </location>
</feature>
<dbReference type="InterPro" id="IPR050277">
    <property type="entry name" value="Sodium:Solute_Symporter"/>
</dbReference>
<dbReference type="PANTHER" id="PTHR48086:SF5">
    <property type="entry name" value="NA(+):SOLUTE SYMPORTER (SSF FAMILY)"/>
    <property type="match status" value="1"/>
</dbReference>
<dbReference type="EMBL" id="JASJEV010000003">
    <property type="protein sequence ID" value="MDJ1157991.1"/>
    <property type="molecule type" value="Genomic_DNA"/>
</dbReference>
<evidence type="ECO:0000256" key="2">
    <source>
        <dbReference type="ARBA" id="ARBA00006434"/>
    </source>
</evidence>
<reference evidence="10 11" key="1">
    <citation type="submission" date="2023-05" db="EMBL/GenBank/DDBJ databases">
        <title>Chelatococcus sp. nov., a moderately thermophilic bacterium isolated from hot spring microbial mat.</title>
        <authorList>
            <person name="Hu C.-J."/>
            <person name="Li W.-J."/>
        </authorList>
    </citation>
    <scope>NUCLEOTIDE SEQUENCE [LARGE SCALE GENOMIC DNA]</scope>
    <source>
        <strain evidence="10 11">SYSU G07232</strain>
    </source>
</reference>
<evidence type="ECO:0000256" key="5">
    <source>
        <dbReference type="ARBA" id="ARBA00022989"/>
    </source>
</evidence>
<keyword evidence="11" id="KW-1185">Reference proteome</keyword>
<keyword evidence="6 9" id="KW-0472">Membrane</keyword>
<evidence type="ECO:0000256" key="3">
    <source>
        <dbReference type="ARBA" id="ARBA00022448"/>
    </source>
</evidence>
<accession>A0ABT7AH72</accession>
<evidence type="ECO:0000313" key="10">
    <source>
        <dbReference type="EMBL" id="MDJ1157991.1"/>
    </source>
</evidence>
<organism evidence="10 11">
    <name type="scientific">Chelatococcus albus</name>
    <dbReference type="NCBI Taxonomy" id="3047466"/>
    <lineage>
        <taxon>Bacteria</taxon>
        <taxon>Pseudomonadati</taxon>
        <taxon>Pseudomonadota</taxon>
        <taxon>Alphaproteobacteria</taxon>
        <taxon>Hyphomicrobiales</taxon>
        <taxon>Chelatococcaceae</taxon>
        <taxon>Chelatococcus</taxon>
    </lineage>
</organism>
<feature type="transmembrane region" description="Helical" evidence="9">
    <location>
        <begin position="110"/>
        <end position="133"/>
    </location>
</feature>
<keyword evidence="3" id="KW-0813">Transport</keyword>
<dbReference type="Pfam" id="PF00474">
    <property type="entry name" value="SSF"/>
    <property type="match status" value="2"/>
</dbReference>
<feature type="transmembrane region" description="Helical" evidence="9">
    <location>
        <begin position="592"/>
        <end position="615"/>
    </location>
</feature>
<gene>
    <name evidence="10" type="ORF">QNA08_07060</name>
</gene>
<feature type="transmembrane region" description="Helical" evidence="9">
    <location>
        <begin position="12"/>
        <end position="32"/>
    </location>
</feature>
<feature type="transmembrane region" description="Helical" evidence="9">
    <location>
        <begin position="78"/>
        <end position="98"/>
    </location>
</feature>
<evidence type="ECO:0000256" key="8">
    <source>
        <dbReference type="SAM" id="MobiDB-lite"/>
    </source>
</evidence>
<evidence type="ECO:0000313" key="11">
    <source>
        <dbReference type="Proteomes" id="UP001321492"/>
    </source>
</evidence>
<comment type="subcellular location">
    <subcellularLocation>
        <location evidence="1">Membrane</location>
        <topology evidence="1">Multi-pass membrane protein</topology>
    </subcellularLocation>
</comment>
<dbReference type="InterPro" id="IPR038377">
    <property type="entry name" value="Na/Glc_symporter_sf"/>
</dbReference>
<proteinExistence type="inferred from homology"/>
<evidence type="ECO:0000256" key="6">
    <source>
        <dbReference type="ARBA" id="ARBA00023136"/>
    </source>
</evidence>
<dbReference type="Proteomes" id="UP001321492">
    <property type="component" value="Unassembled WGS sequence"/>
</dbReference>
<protein>
    <recommendedName>
        <fullName evidence="12">Sodium:solute symporter</fullName>
    </recommendedName>
</protein>
<comment type="similarity">
    <text evidence="2 7">Belongs to the sodium:solute symporter (SSF) (TC 2.A.21) family.</text>
</comment>
<feature type="transmembrane region" description="Helical" evidence="9">
    <location>
        <begin position="459"/>
        <end position="477"/>
    </location>
</feature>
<feature type="transmembrane region" description="Helical" evidence="9">
    <location>
        <begin position="483"/>
        <end position="506"/>
    </location>
</feature>
<name>A0ABT7AH72_9HYPH</name>
<evidence type="ECO:0000256" key="1">
    <source>
        <dbReference type="ARBA" id="ARBA00004141"/>
    </source>
</evidence>
<feature type="region of interest" description="Disordered" evidence="8">
    <location>
        <begin position="628"/>
        <end position="647"/>
    </location>
</feature>
<evidence type="ECO:0000256" key="7">
    <source>
        <dbReference type="RuleBase" id="RU362091"/>
    </source>
</evidence>
<comment type="caution">
    <text evidence="10">The sequence shown here is derived from an EMBL/GenBank/DDBJ whole genome shotgun (WGS) entry which is preliminary data.</text>
</comment>
<dbReference type="RefSeq" id="WP_283740092.1">
    <property type="nucleotide sequence ID" value="NZ_JASJEV010000003.1"/>
</dbReference>
<evidence type="ECO:0000256" key="4">
    <source>
        <dbReference type="ARBA" id="ARBA00022692"/>
    </source>
</evidence>
<feature type="transmembrane region" description="Helical" evidence="9">
    <location>
        <begin position="190"/>
        <end position="211"/>
    </location>
</feature>
<feature type="transmembrane region" description="Helical" evidence="9">
    <location>
        <begin position="154"/>
        <end position="175"/>
    </location>
</feature>